<dbReference type="RefSeq" id="WP_074757381.1">
    <property type="nucleotide sequence ID" value="NZ_FOGJ01000021.1"/>
</dbReference>
<dbReference type="PANTHER" id="PTHR47708:SF2">
    <property type="entry name" value="SI:CH73-132F6.5"/>
    <property type="match status" value="1"/>
</dbReference>
<dbReference type="EMBL" id="FOGJ01000021">
    <property type="protein sequence ID" value="SES16039.1"/>
    <property type="molecule type" value="Genomic_DNA"/>
</dbReference>
<proteinExistence type="predicted"/>
<dbReference type="Proteomes" id="UP000182584">
    <property type="component" value="Unassembled WGS sequence"/>
</dbReference>
<sequence>MKKIAIGGGQGFWGDSPDAAIHMIRKADIQYLACDYLAELTLSIMARQKIKDPSKGYAPDFVTRLLKEAGRQAYDKNIRIITNAGGMNVDGCVEAIKNWALSEGLSGYKIGYVTGDDIRDKIPQLIKEGWDFPSMDTAGSDDTSGISFADIKDKIYNCNAYIGHEEIQRAIAGGADTVITGRAADSALFLAPLAHEFGWADDDWDNLARGIMAGHLLECGGQGAGGNFMYDWRSVPDMEHLGFPIAELTEDTMEITKAPDCGGLITEQSVKEQFLYEVLDPSNYLTPDVNVDISHATITKKGENRVSVAGIKGKERPDTIKLCVGYHKGWKTVSMLSFAWPDAYEKAKYCSEIIMNKMKEKGMKADDVHISFIGLDSLHLGVADKSPETLARLNECVMRIAVFSEDKNECAKIIPEISPLQLNGPQGASFFGGRAHVQEVMALYPTVIPRDALDVKSHIITV</sequence>
<dbReference type="Pfam" id="PF07287">
    <property type="entry name" value="AtuA"/>
    <property type="match status" value="1"/>
</dbReference>
<dbReference type="PANTHER" id="PTHR47708">
    <property type="match status" value="1"/>
</dbReference>
<dbReference type="OrthoDB" id="9763456at2"/>
<protein>
    <recommendedName>
        <fullName evidence="1">Acyclic terpene utilisation N-terminal domain-containing protein</fullName>
    </recommendedName>
</protein>
<dbReference type="AlphaFoldDB" id="A0A1H9V383"/>
<organism evidence="2 3">
    <name type="scientific">Butyrivibrio fibrisolvens</name>
    <dbReference type="NCBI Taxonomy" id="831"/>
    <lineage>
        <taxon>Bacteria</taxon>
        <taxon>Bacillati</taxon>
        <taxon>Bacillota</taxon>
        <taxon>Clostridia</taxon>
        <taxon>Lachnospirales</taxon>
        <taxon>Lachnospiraceae</taxon>
        <taxon>Butyrivibrio</taxon>
    </lineage>
</organism>
<accession>A0A1H9V383</accession>
<evidence type="ECO:0000259" key="1">
    <source>
        <dbReference type="Pfam" id="PF07287"/>
    </source>
</evidence>
<evidence type="ECO:0000313" key="3">
    <source>
        <dbReference type="Proteomes" id="UP000182584"/>
    </source>
</evidence>
<evidence type="ECO:0000313" key="2">
    <source>
        <dbReference type="EMBL" id="SES16039.1"/>
    </source>
</evidence>
<reference evidence="2 3" key="1">
    <citation type="submission" date="2016-10" db="EMBL/GenBank/DDBJ databases">
        <authorList>
            <person name="de Groot N.N."/>
        </authorList>
    </citation>
    <scope>NUCLEOTIDE SEQUENCE [LARGE SCALE GENOMIC DNA]</scope>
    <source>
        <strain evidence="2 3">AR40</strain>
    </source>
</reference>
<name>A0A1H9V383_BUTFI</name>
<feature type="domain" description="Acyclic terpene utilisation N-terminal" evidence="1">
    <location>
        <begin position="4"/>
        <end position="458"/>
    </location>
</feature>
<dbReference type="InterPro" id="IPR010839">
    <property type="entry name" value="AtuA_N"/>
</dbReference>
<gene>
    <name evidence="2" type="ORF">SAMN04487884_1219</name>
</gene>